<comment type="caution">
    <text evidence="7">The sequence shown here is derived from an EMBL/GenBank/DDBJ whole genome shotgun (WGS) entry which is preliminary data.</text>
</comment>
<evidence type="ECO:0000256" key="5">
    <source>
        <dbReference type="SAM" id="MobiDB-lite"/>
    </source>
</evidence>
<dbReference type="InterPro" id="IPR051313">
    <property type="entry name" value="Bact_iron-sidero_bind"/>
</dbReference>
<feature type="region of interest" description="Disordered" evidence="5">
    <location>
        <begin position="1"/>
        <end position="61"/>
    </location>
</feature>
<feature type="domain" description="Fe/B12 periplasmic-binding" evidence="6">
    <location>
        <begin position="77"/>
        <end position="273"/>
    </location>
</feature>
<evidence type="ECO:0000313" key="8">
    <source>
        <dbReference type="Proteomes" id="UP000248544"/>
    </source>
</evidence>
<evidence type="ECO:0000259" key="6">
    <source>
        <dbReference type="Pfam" id="PF01497"/>
    </source>
</evidence>
<protein>
    <submittedName>
        <fullName evidence="7">ABC transporter substrate-binding protein</fullName>
    </submittedName>
</protein>
<evidence type="ECO:0000313" key="7">
    <source>
        <dbReference type="EMBL" id="PZG55514.1"/>
    </source>
</evidence>
<comment type="subcellular location">
    <subcellularLocation>
        <location evidence="1">Cell envelope</location>
    </subcellularLocation>
</comment>
<dbReference type="Proteomes" id="UP000248544">
    <property type="component" value="Unassembled WGS sequence"/>
</dbReference>
<dbReference type="AlphaFoldDB" id="A0A2W2J1P7"/>
<organism evidence="7 8">
    <name type="scientific">Spongiactinospora gelatinilytica</name>
    <dbReference type="NCBI Taxonomy" id="2666298"/>
    <lineage>
        <taxon>Bacteria</taxon>
        <taxon>Bacillati</taxon>
        <taxon>Actinomycetota</taxon>
        <taxon>Actinomycetes</taxon>
        <taxon>Streptosporangiales</taxon>
        <taxon>Streptosporangiaceae</taxon>
        <taxon>Spongiactinospora</taxon>
    </lineage>
</organism>
<dbReference type="Pfam" id="PF01497">
    <property type="entry name" value="Peripla_BP_2"/>
    <property type="match status" value="1"/>
</dbReference>
<dbReference type="EMBL" id="POUA01000013">
    <property type="protein sequence ID" value="PZG55514.1"/>
    <property type="molecule type" value="Genomic_DNA"/>
</dbReference>
<reference evidence="7 8" key="1">
    <citation type="submission" date="2018-01" db="EMBL/GenBank/DDBJ databases">
        <title>Draft genome sequence of Sphaerisporangium sp. 7K107.</title>
        <authorList>
            <person name="Sahin N."/>
            <person name="Saygin H."/>
            <person name="Ay H."/>
        </authorList>
    </citation>
    <scope>NUCLEOTIDE SEQUENCE [LARGE SCALE GENOMIC DNA]</scope>
    <source>
        <strain evidence="7 8">7K107</strain>
    </source>
</reference>
<dbReference type="InterPro" id="IPR002491">
    <property type="entry name" value="ABC_transptr_periplasmic_BD"/>
</dbReference>
<sequence>MDAAPVGQYVDADRGERAAGQRAARNHRRRPSGDRRDDRPGGRPIAVFGPHRLKDGGRDPQVGEVDITKVESLGNVFDEFNVEKYASLRPELLISGMYVKDELWYVPKKSAAAIESVAPTVGVRISGPPLDEIIGRYAELAASLGADLGAPAVVAAKSRFEAASAKLTELAGEKKLKVLIMSGGPDSMWVVVPSDHAGVTYMTSIGLDVVVPEKPDAGGFFETISWENADKYAADVILCDDRARSMTLAEMKQKPTFAKLPAVAAGQTFPWRAEERFSYLGHAGVLEELVAALTKSKKLV</sequence>
<comment type="similarity">
    <text evidence="2">Belongs to the bacterial solute-binding protein 8 family.</text>
</comment>
<dbReference type="SUPFAM" id="SSF53807">
    <property type="entry name" value="Helical backbone' metal receptor"/>
    <property type="match status" value="1"/>
</dbReference>
<dbReference type="Gene3D" id="3.40.50.1980">
    <property type="entry name" value="Nitrogenase molybdenum iron protein domain"/>
    <property type="match status" value="2"/>
</dbReference>
<proteinExistence type="inferred from homology"/>
<dbReference type="GO" id="GO:0030288">
    <property type="term" value="C:outer membrane-bounded periplasmic space"/>
    <property type="evidence" value="ECO:0007669"/>
    <property type="project" value="TreeGrafter"/>
</dbReference>
<evidence type="ECO:0000256" key="1">
    <source>
        <dbReference type="ARBA" id="ARBA00004196"/>
    </source>
</evidence>
<evidence type="ECO:0000256" key="4">
    <source>
        <dbReference type="ARBA" id="ARBA00022729"/>
    </source>
</evidence>
<dbReference type="PANTHER" id="PTHR30532:SF24">
    <property type="entry name" value="FERRIC ENTEROBACTIN-BINDING PERIPLASMIC PROTEIN FEPB"/>
    <property type="match status" value="1"/>
</dbReference>
<gene>
    <name evidence="7" type="ORF">C1I98_03155</name>
</gene>
<keyword evidence="4" id="KW-0732">Signal</keyword>
<keyword evidence="8" id="KW-1185">Reference proteome</keyword>
<feature type="compositionally biased region" description="Basic and acidic residues" evidence="5">
    <location>
        <begin position="31"/>
        <end position="41"/>
    </location>
</feature>
<dbReference type="GO" id="GO:1901678">
    <property type="term" value="P:iron coordination entity transport"/>
    <property type="evidence" value="ECO:0007669"/>
    <property type="project" value="UniProtKB-ARBA"/>
</dbReference>
<dbReference type="PANTHER" id="PTHR30532">
    <property type="entry name" value="IRON III DICITRATE-BINDING PERIPLASMIC PROTEIN"/>
    <property type="match status" value="1"/>
</dbReference>
<evidence type="ECO:0000256" key="3">
    <source>
        <dbReference type="ARBA" id="ARBA00022448"/>
    </source>
</evidence>
<keyword evidence="3" id="KW-0813">Transport</keyword>
<name>A0A2W2J1P7_9ACTN</name>
<accession>A0A2W2J1P7</accession>
<evidence type="ECO:0000256" key="2">
    <source>
        <dbReference type="ARBA" id="ARBA00008814"/>
    </source>
</evidence>